<proteinExistence type="predicted"/>
<evidence type="ECO:0000313" key="2">
    <source>
        <dbReference type="Proteomes" id="UP001732700"/>
    </source>
</evidence>
<accession>A0ACD5TJX0</accession>
<reference evidence="1" key="2">
    <citation type="submission" date="2025-09" db="UniProtKB">
        <authorList>
            <consortium name="EnsemblPlants"/>
        </authorList>
    </citation>
    <scope>IDENTIFICATION</scope>
</reference>
<keyword evidence="2" id="KW-1185">Reference proteome</keyword>
<dbReference type="EnsemblPlants" id="AVESA.00010b.r2.1AG0068110.1">
    <property type="protein sequence ID" value="AVESA.00010b.r2.1AG0068110.1.CDS.1"/>
    <property type="gene ID" value="AVESA.00010b.r2.1AG0068110"/>
</dbReference>
<organism evidence="1 2">
    <name type="scientific">Avena sativa</name>
    <name type="common">Oat</name>
    <dbReference type="NCBI Taxonomy" id="4498"/>
    <lineage>
        <taxon>Eukaryota</taxon>
        <taxon>Viridiplantae</taxon>
        <taxon>Streptophyta</taxon>
        <taxon>Embryophyta</taxon>
        <taxon>Tracheophyta</taxon>
        <taxon>Spermatophyta</taxon>
        <taxon>Magnoliopsida</taxon>
        <taxon>Liliopsida</taxon>
        <taxon>Poales</taxon>
        <taxon>Poaceae</taxon>
        <taxon>BOP clade</taxon>
        <taxon>Pooideae</taxon>
        <taxon>Poodae</taxon>
        <taxon>Poeae</taxon>
        <taxon>Poeae Chloroplast Group 1 (Aveneae type)</taxon>
        <taxon>Aveninae</taxon>
        <taxon>Avena</taxon>
    </lineage>
</organism>
<name>A0ACD5TJX0_AVESA</name>
<evidence type="ECO:0000313" key="1">
    <source>
        <dbReference type="EnsemblPlants" id="AVESA.00010b.r2.1AG0068110.1.CDS.1"/>
    </source>
</evidence>
<reference evidence="1" key="1">
    <citation type="submission" date="2021-05" db="EMBL/GenBank/DDBJ databases">
        <authorList>
            <person name="Scholz U."/>
            <person name="Mascher M."/>
            <person name="Fiebig A."/>
        </authorList>
    </citation>
    <scope>NUCLEOTIDE SEQUENCE [LARGE SCALE GENOMIC DNA]</scope>
</reference>
<dbReference type="Proteomes" id="UP001732700">
    <property type="component" value="Chromosome 1A"/>
</dbReference>
<protein>
    <submittedName>
        <fullName evidence="1">Uncharacterized protein</fullName>
    </submittedName>
</protein>
<sequence>MYFINKEDKKLNFTKRKSHADTKKWMHQIEERSKDANIEANRMVHYATQFLKEEATIWWKMQHAINDHQGMISCEEFKEFLLQSRLVTRIPKTQEVEVPKQSACTIYGEVGHTSKEHRDQCPYFEGSHPSEECPTSEVTCFLCKGTNHNPSKCHLYPIVKQVNQQVRDGLCHVMLSLPRKRKDLSKVISFKCHNPGHYAVGCQEQDNVAGKDENNDGNGNRCSNKKPKKDPSQVTCYKCGETGHYKSNCP</sequence>